<comment type="caution">
    <text evidence="1">The sequence shown here is derived from an EMBL/GenBank/DDBJ whole genome shotgun (WGS) entry which is preliminary data.</text>
</comment>
<protein>
    <submittedName>
        <fullName evidence="1">3608_t:CDS:1</fullName>
    </submittedName>
</protein>
<proteinExistence type="predicted"/>
<dbReference type="EMBL" id="CAJVPW010000626">
    <property type="protein sequence ID" value="CAG8460398.1"/>
    <property type="molecule type" value="Genomic_DNA"/>
</dbReference>
<name>A0ACA9K9K9_9GLOM</name>
<reference evidence="1" key="1">
    <citation type="submission" date="2021-06" db="EMBL/GenBank/DDBJ databases">
        <authorList>
            <person name="Kallberg Y."/>
            <person name="Tangrot J."/>
            <person name="Rosling A."/>
        </authorList>
    </citation>
    <scope>NUCLEOTIDE SEQUENCE</scope>
    <source>
        <strain evidence="1">28 12/20/2015</strain>
    </source>
</reference>
<keyword evidence="2" id="KW-1185">Reference proteome</keyword>
<evidence type="ECO:0000313" key="1">
    <source>
        <dbReference type="EMBL" id="CAG8460398.1"/>
    </source>
</evidence>
<gene>
    <name evidence="1" type="ORF">SPELUC_LOCUS1233</name>
</gene>
<evidence type="ECO:0000313" key="2">
    <source>
        <dbReference type="Proteomes" id="UP000789366"/>
    </source>
</evidence>
<dbReference type="Proteomes" id="UP000789366">
    <property type="component" value="Unassembled WGS sequence"/>
</dbReference>
<organism evidence="1 2">
    <name type="scientific">Cetraspora pellucida</name>
    <dbReference type="NCBI Taxonomy" id="1433469"/>
    <lineage>
        <taxon>Eukaryota</taxon>
        <taxon>Fungi</taxon>
        <taxon>Fungi incertae sedis</taxon>
        <taxon>Mucoromycota</taxon>
        <taxon>Glomeromycotina</taxon>
        <taxon>Glomeromycetes</taxon>
        <taxon>Diversisporales</taxon>
        <taxon>Gigasporaceae</taxon>
        <taxon>Cetraspora</taxon>
    </lineage>
</organism>
<accession>A0ACA9K9K9</accession>
<sequence>MIYFVLDNSVQSTVRANQPARRSCFTHHIRRQWSAKEKLMIIHYLEQSKSVRENENDFELVNNIELIDFTNEETVWVEMEDFDNIYSEETTIENDWLLVS</sequence>